<dbReference type="InterPro" id="IPR036568">
    <property type="entry name" value="GGCT-like_sf"/>
</dbReference>
<accession>A0A558J8J4</accession>
<evidence type="ECO:0000313" key="3">
    <source>
        <dbReference type="Proteomes" id="UP000317288"/>
    </source>
</evidence>
<evidence type="ECO:0000259" key="1">
    <source>
        <dbReference type="Pfam" id="PF06094"/>
    </source>
</evidence>
<reference evidence="2 3" key="1">
    <citation type="submission" date="2019-07" db="EMBL/GenBank/DDBJ databases">
        <title>Diversity of Bacteria from Kongsfjorden, Arctic.</title>
        <authorList>
            <person name="Yu Y."/>
        </authorList>
    </citation>
    <scope>NUCLEOTIDE SEQUENCE [LARGE SCALE GENOMIC DNA]</scope>
    <source>
        <strain evidence="2 3">SM1922</strain>
    </source>
</reference>
<feature type="domain" description="Gamma-glutamylcyclotransferase AIG2-like" evidence="1">
    <location>
        <begin position="16"/>
        <end position="129"/>
    </location>
</feature>
<keyword evidence="2" id="KW-0808">Transferase</keyword>
<dbReference type="Proteomes" id="UP000317288">
    <property type="component" value="Unassembled WGS sequence"/>
</dbReference>
<dbReference type="AlphaFoldDB" id="A0A558J8J4"/>
<dbReference type="RefSeq" id="WP_050713193.1">
    <property type="nucleotide sequence ID" value="NZ_VNFE01000003.1"/>
</dbReference>
<comment type="caution">
    <text evidence="2">The sequence shown here is derived from an EMBL/GenBank/DDBJ whole genome shotgun (WGS) entry which is preliminary data.</text>
</comment>
<name>A0A558J8J4_9GAMM</name>
<sequence>MHPRYLSEAITDTPRVAVYGTLKQGFNNAHWLNGATLLGSDVASALTLYDIGPYPGAKWQPSKGVTLEVYRINIDHLAQLDRLEDYRVDAPAQGEYDRQQITTCFGLAWVYLYNPSVVGKPAIVEGGWHMPNINNVQQRR</sequence>
<protein>
    <submittedName>
        <fullName evidence="2">Gamma-glutamylcyclotransferase</fullName>
    </submittedName>
</protein>
<dbReference type="SUPFAM" id="SSF110857">
    <property type="entry name" value="Gamma-glutamyl cyclotransferase-like"/>
    <property type="match status" value="1"/>
</dbReference>
<dbReference type="InterPro" id="IPR013024">
    <property type="entry name" value="GGCT-like"/>
</dbReference>
<proteinExistence type="predicted"/>
<evidence type="ECO:0000313" key="2">
    <source>
        <dbReference type="EMBL" id="TVU89967.1"/>
    </source>
</evidence>
<organism evidence="2 3">
    <name type="scientific">Vreelandella titanicae</name>
    <dbReference type="NCBI Taxonomy" id="664683"/>
    <lineage>
        <taxon>Bacteria</taxon>
        <taxon>Pseudomonadati</taxon>
        <taxon>Pseudomonadota</taxon>
        <taxon>Gammaproteobacteria</taxon>
        <taxon>Oceanospirillales</taxon>
        <taxon>Halomonadaceae</taxon>
        <taxon>Vreelandella</taxon>
    </lineage>
</organism>
<dbReference type="EMBL" id="VNFE01000003">
    <property type="protein sequence ID" value="TVU89967.1"/>
    <property type="molecule type" value="Genomic_DNA"/>
</dbReference>
<dbReference type="CDD" id="cd06661">
    <property type="entry name" value="GGCT_like"/>
    <property type="match status" value="1"/>
</dbReference>
<dbReference type="GO" id="GO:0016740">
    <property type="term" value="F:transferase activity"/>
    <property type="evidence" value="ECO:0007669"/>
    <property type="project" value="UniProtKB-KW"/>
</dbReference>
<dbReference type="Gene3D" id="3.10.490.10">
    <property type="entry name" value="Gamma-glutamyl cyclotransferase-like"/>
    <property type="match status" value="1"/>
</dbReference>
<gene>
    <name evidence="2" type="ORF">FQP89_11605</name>
</gene>
<dbReference type="Pfam" id="PF06094">
    <property type="entry name" value="GGACT"/>
    <property type="match status" value="1"/>
</dbReference>
<dbReference type="InterPro" id="IPR009288">
    <property type="entry name" value="AIG2-like_dom"/>
</dbReference>